<dbReference type="SUPFAM" id="SSF53383">
    <property type="entry name" value="PLP-dependent transferases"/>
    <property type="match status" value="1"/>
</dbReference>
<evidence type="ECO:0000313" key="1">
    <source>
        <dbReference type="EMBL" id="MCW8677201.1"/>
    </source>
</evidence>
<organism evidence="2 3">
    <name type="scientific">Streptococcus macedonicus</name>
    <name type="common">Streptococcus gallolyticus macedonicus</name>
    <dbReference type="NCBI Taxonomy" id="59310"/>
    <lineage>
        <taxon>Bacteria</taxon>
        <taxon>Bacillati</taxon>
        <taxon>Bacillota</taxon>
        <taxon>Bacilli</taxon>
        <taxon>Lactobacillales</taxon>
        <taxon>Streptococcaceae</taxon>
        <taxon>Streptococcus</taxon>
    </lineage>
</organism>
<name>A0A1C3SMX5_STRMC</name>
<evidence type="ECO:0000313" key="2">
    <source>
        <dbReference type="EMBL" id="WAK64160.1"/>
    </source>
</evidence>
<dbReference type="EMBL" id="CP113440">
    <property type="protein sequence ID" value="WAK64160.1"/>
    <property type="molecule type" value="Genomic_DNA"/>
</dbReference>
<evidence type="ECO:0000313" key="3">
    <source>
        <dbReference type="Proteomes" id="UP001156410"/>
    </source>
</evidence>
<dbReference type="InterPro" id="IPR015424">
    <property type="entry name" value="PyrdxlP-dep_Trfase"/>
</dbReference>
<gene>
    <name evidence="2" type="ORF">OQG81_04840</name>
    <name evidence="1" type="ORF">OQH01_01250</name>
</gene>
<dbReference type="InterPro" id="IPR015421">
    <property type="entry name" value="PyrdxlP-dep_Trfase_major"/>
</dbReference>
<dbReference type="GeneID" id="93936301"/>
<dbReference type="PANTHER" id="PTHR46577">
    <property type="entry name" value="HTH-TYPE TRANSCRIPTIONAL REGULATORY PROTEIN GABR"/>
    <property type="match status" value="1"/>
</dbReference>
<dbReference type="AlphaFoldDB" id="A0A1C3SMX5"/>
<reference evidence="2" key="2">
    <citation type="submission" date="2022-11" db="EMBL/GenBank/DDBJ databases">
        <authorList>
            <person name="Johnson J.D."/>
        </authorList>
    </citation>
    <scope>NUCLEOTIDE SEQUENCE</scope>
    <source>
        <strain evidence="1">E28</strain>
        <strain evidence="2">E37</strain>
    </source>
</reference>
<protein>
    <submittedName>
        <fullName evidence="2">Uncharacterized protein</fullName>
    </submittedName>
</protein>
<accession>A0A1C3SMX5</accession>
<sequence>MNLLNQIALANILSSGDYDRLVRKINHVFKKRYEAFKKEFERFQSLIKLSSNVSGQYFLVTFPDKINQGDLIKQAENEGVRVYYTMQFWQEKAACSQESFFLGFSKIDLENIPDCVSRLRRAWD</sequence>
<dbReference type="RefSeq" id="WP_162470419.1">
    <property type="nucleotide sequence ID" value="NZ_CP113440.1"/>
</dbReference>
<dbReference type="PANTHER" id="PTHR46577:SF1">
    <property type="entry name" value="HTH-TYPE TRANSCRIPTIONAL REGULATORY PROTEIN GABR"/>
    <property type="match status" value="1"/>
</dbReference>
<dbReference type="InterPro" id="IPR051446">
    <property type="entry name" value="HTH_trans_reg/aminotransferase"/>
</dbReference>
<evidence type="ECO:0000313" key="4">
    <source>
        <dbReference type="Proteomes" id="UP001209889"/>
    </source>
</evidence>
<dbReference type="EMBL" id="JAPHJC010000003">
    <property type="protein sequence ID" value="MCW8677201.1"/>
    <property type="molecule type" value="Genomic_DNA"/>
</dbReference>
<dbReference type="Proteomes" id="UP001209889">
    <property type="component" value="Unassembled WGS sequence"/>
</dbReference>
<reference evidence="1" key="3">
    <citation type="submission" date="2024-05" db="EMBL/GenBank/DDBJ databases">
        <title>Streptococcus macedonicus and Acinetobacter baumannii: co-inhabitants of the cheese production environment.</title>
        <authorList>
            <person name="Johnson J."/>
            <person name="Curtin C."/>
            <person name="Waite-Cusic J."/>
        </authorList>
    </citation>
    <scope>NUCLEOTIDE SEQUENCE</scope>
    <source>
        <strain evidence="1">E28</strain>
    </source>
</reference>
<keyword evidence="4" id="KW-1185">Reference proteome</keyword>
<dbReference type="Proteomes" id="UP001156410">
    <property type="component" value="Chromosome"/>
</dbReference>
<dbReference type="Gene3D" id="3.40.640.10">
    <property type="entry name" value="Type I PLP-dependent aspartate aminotransferase-like (Major domain)"/>
    <property type="match status" value="1"/>
</dbReference>
<reference evidence="2" key="1">
    <citation type="submission" date="2022-11" db="EMBL/GenBank/DDBJ databases">
        <title>Streptococcus macedonicus and Acinetobacter baumannii: co-inhabitants of the cheese production environment.</title>
        <authorList>
            <person name="Johnson J."/>
        </authorList>
    </citation>
    <scope>NUCLEOTIDE SEQUENCE</scope>
    <source>
        <strain evidence="2">E37</strain>
    </source>
</reference>
<proteinExistence type="predicted"/>